<dbReference type="Pfam" id="PF00439">
    <property type="entry name" value="Bromodomain"/>
    <property type="match status" value="1"/>
</dbReference>
<feature type="compositionally biased region" description="Polar residues" evidence="2">
    <location>
        <begin position="365"/>
        <end position="376"/>
    </location>
</feature>
<feature type="compositionally biased region" description="Polar residues" evidence="2">
    <location>
        <begin position="452"/>
        <end position="470"/>
    </location>
</feature>
<dbReference type="Proteomes" id="UP000730481">
    <property type="component" value="Unassembled WGS sequence"/>
</dbReference>
<dbReference type="AlphaFoldDB" id="A0A9P5E1Y1"/>
<dbReference type="PANTHER" id="PTHR15398">
    <property type="entry name" value="BROMODOMAIN-CONTAINING PROTEIN 8"/>
    <property type="match status" value="1"/>
</dbReference>
<dbReference type="OrthoDB" id="21449at2759"/>
<dbReference type="Gene3D" id="1.20.920.10">
    <property type="entry name" value="Bromodomain-like"/>
    <property type="match status" value="1"/>
</dbReference>
<feature type="compositionally biased region" description="Low complexity" evidence="2">
    <location>
        <begin position="541"/>
        <end position="561"/>
    </location>
</feature>
<keyword evidence="1" id="KW-0103">Bromodomain</keyword>
<protein>
    <submittedName>
        <fullName evidence="4">Tpa inducible</fullName>
    </submittedName>
</protein>
<feature type="compositionally biased region" description="Basic residues" evidence="2">
    <location>
        <begin position="1033"/>
        <end position="1042"/>
    </location>
</feature>
<feature type="compositionally biased region" description="Acidic residues" evidence="2">
    <location>
        <begin position="1017"/>
        <end position="1026"/>
    </location>
</feature>
<reference evidence="4" key="2">
    <citation type="submission" date="2020-02" db="EMBL/GenBank/DDBJ databases">
        <title>Identification and distribution of gene clusters putatively required for synthesis of sphingolipid metabolism inhibitors in phylogenetically diverse species of the filamentous fungus Fusarium.</title>
        <authorList>
            <person name="Kim H.-S."/>
            <person name="Busman M."/>
            <person name="Brown D.W."/>
            <person name="Divon H."/>
            <person name="Uhlig S."/>
            <person name="Proctor R.H."/>
        </authorList>
    </citation>
    <scope>NUCLEOTIDE SEQUENCE</scope>
    <source>
        <strain evidence="4">NRRL 25174</strain>
    </source>
</reference>
<evidence type="ECO:0000256" key="2">
    <source>
        <dbReference type="SAM" id="MobiDB-lite"/>
    </source>
</evidence>
<feature type="compositionally biased region" description="Low complexity" evidence="2">
    <location>
        <begin position="173"/>
        <end position="194"/>
    </location>
</feature>
<dbReference type="SUPFAM" id="SSF47370">
    <property type="entry name" value="Bromodomain"/>
    <property type="match status" value="1"/>
</dbReference>
<evidence type="ECO:0000259" key="3">
    <source>
        <dbReference type="Pfam" id="PF00439"/>
    </source>
</evidence>
<evidence type="ECO:0000313" key="4">
    <source>
        <dbReference type="EMBL" id="KAF4343690.1"/>
    </source>
</evidence>
<feature type="compositionally biased region" description="Low complexity" evidence="2">
    <location>
        <begin position="389"/>
        <end position="421"/>
    </location>
</feature>
<feature type="region of interest" description="Disordered" evidence="2">
    <location>
        <begin position="74"/>
        <end position="98"/>
    </location>
</feature>
<feature type="compositionally biased region" description="Polar residues" evidence="2">
    <location>
        <begin position="709"/>
        <end position="721"/>
    </location>
</feature>
<dbReference type="GO" id="GO:0035267">
    <property type="term" value="C:NuA4 histone acetyltransferase complex"/>
    <property type="evidence" value="ECO:0007669"/>
    <property type="project" value="TreeGrafter"/>
</dbReference>
<organism evidence="4 5">
    <name type="scientific">Fusarium beomiforme</name>
    <dbReference type="NCBI Taxonomy" id="44412"/>
    <lineage>
        <taxon>Eukaryota</taxon>
        <taxon>Fungi</taxon>
        <taxon>Dikarya</taxon>
        <taxon>Ascomycota</taxon>
        <taxon>Pezizomycotina</taxon>
        <taxon>Sordariomycetes</taxon>
        <taxon>Hypocreomycetidae</taxon>
        <taxon>Hypocreales</taxon>
        <taxon>Nectriaceae</taxon>
        <taxon>Fusarium</taxon>
        <taxon>Fusarium burgessii species complex</taxon>
    </lineage>
</organism>
<feature type="compositionally biased region" description="Polar residues" evidence="2">
    <location>
        <begin position="693"/>
        <end position="702"/>
    </location>
</feature>
<feature type="compositionally biased region" description="Basic and acidic residues" evidence="2">
    <location>
        <begin position="768"/>
        <end position="781"/>
    </location>
</feature>
<feature type="compositionally biased region" description="Low complexity" evidence="2">
    <location>
        <begin position="471"/>
        <end position="480"/>
    </location>
</feature>
<feature type="compositionally biased region" description="Low complexity" evidence="2">
    <location>
        <begin position="494"/>
        <end position="503"/>
    </location>
</feature>
<feature type="compositionally biased region" description="Low complexity" evidence="2">
    <location>
        <begin position="660"/>
        <end position="673"/>
    </location>
</feature>
<evidence type="ECO:0000256" key="1">
    <source>
        <dbReference type="ARBA" id="ARBA00023117"/>
    </source>
</evidence>
<accession>A0A9P5E1Y1</accession>
<comment type="caution">
    <text evidence="4">The sequence shown here is derived from an EMBL/GenBank/DDBJ whole genome shotgun (WGS) entry which is preliminary data.</text>
</comment>
<feature type="compositionally biased region" description="Low complexity" evidence="2">
    <location>
        <begin position="1006"/>
        <end position="1016"/>
    </location>
</feature>
<dbReference type="PRINTS" id="PR01217">
    <property type="entry name" value="PRICHEXTENSN"/>
</dbReference>
<feature type="compositionally biased region" description="Low complexity" evidence="2">
    <location>
        <begin position="319"/>
        <end position="353"/>
    </location>
</feature>
<evidence type="ECO:0000313" key="5">
    <source>
        <dbReference type="Proteomes" id="UP000730481"/>
    </source>
</evidence>
<proteinExistence type="predicted"/>
<feature type="region of interest" description="Disordered" evidence="2">
    <location>
        <begin position="993"/>
        <end position="1042"/>
    </location>
</feature>
<sequence>MNQPSVYTSLESLLLFQSLVSQGIDTGAFARISEQLNNNTLVKEGSTYDPARLKPDALQHLFLRLLGDELRGEHEKLGTDDTTSSNSRKRKLGSPPLPTLKEIYENVDKIPPLVDRLYVRYRDNTVAQIREDEQRFETVQKEIQSMERFERERRARVASQNGTPVLAARDQKPSIAPNGPSSSASATTNSATPIRRGPTQQTPVIPPKPPVSHNTQPTVAPPSHLPTGTAPIRPSTSPTPPNASGSVLQPPAGVSQTSPRSLQALQPPKQSPAPKPENGAKPKDSNAASPIATPVGAALKWEKPYQPQATNTPPPRQFQSPAAPGSTAPPAQQQHTQQQHPPPHMQQHWYPQQTAQFSPKPGAQLLSNPQTPQHAQQARPHSVAPQPPQAHNQAQQAQQVQAHHPQHLHPPQVVQPPQASAPTPPDTHTPRAQHSTPTQHVQQVQRTQTPTSVRHAQAQQSLQTQAVSHAQPQSLPQQDQQKPRPSSAKPGLAPPQHAGQLAPPLQPAPPRPVAESTGSHALHARPSSTTPVPHPRPIQPPQGQAQQSRQVVSDSSTPPTGSAGGSIAPPRQRWPPGYQPQPPQHASPVSSPMLSASEADNKAQLSHHTTQPPRPGVLSHIIRQALNTPVKKLGMPSAPHTPISATRTHVTHGFGTKWAPHSTPSTPGPSHMSVAPQSPAFEPVSPPQKPATLPSSAGSTPRPSRRQASKATSKLEQTVSKSARGRSARAGQKNRAVSSTPSLTRSRRSQSILSHTDEPAAQTSESAPRIKDEDATPRPTEDNGDTTADESVPGRPQIMTPGSVSSRLHKRKRQGTPADPPPETTQVLWTRGFTKVSSSALDQISSHRDANMFATRLREKDAPNYRQIVLQPQDITSIRSAIKHGNKAAVQAAANLPGGDPGTAHVWLPLSDELVPPKGIINSAQLERELVHMFCNAIMYNADPDRGPGPAFMKRSQEEEEEVVGYRLDENGVVKNTRSMFVEVEKLLGDLRSAEKERSAPPPSAVRPASVATPAEETGDDEDEGGERETGTAKRRRIGARG</sequence>
<dbReference type="InterPro" id="IPR036427">
    <property type="entry name" value="Bromodomain-like_sf"/>
</dbReference>
<name>A0A9P5E1Y1_9HYPO</name>
<feature type="compositionally biased region" description="Polar residues" evidence="2">
    <location>
        <begin position="254"/>
        <end position="264"/>
    </location>
</feature>
<dbReference type="GO" id="GO:0006325">
    <property type="term" value="P:chromatin organization"/>
    <property type="evidence" value="ECO:0007669"/>
    <property type="project" value="UniProtKB-ARBA"/>
</dbReference>
<feature type="region of interest" description="Disordered" evidence="2">
    <location>
        <begin position="150"/>
        <end position="617"/>
    </location>
</feature>
<feature type="region of interest" description="Disordered" evidence="2">
    <location>
        <begin position="653"/>
        <end position="826"/>
    </location>
</feature>
<keyword evidence="5" id="KW-1185">Reference proteome</keyword>
<dbReference type="EMBL" id="PVQB02000083">
    <property type="protein sequence ID" value="KAF4343690.1"/>
    <property type="molecule type" value="Genomic_DNA"/>
</dbReference>
<reference evidence="4" key="1">
    <citation type="journal article" date="2017" name="Mycologia">
        <title>Fusarium algeriense, sp. nov., a novel toxigenic crown rot pathogen of durum wheat from Algeria is nested in the Fusarium burgessii species complex.</title>
        <authorList>
            <person name="Laraba I."/>
            <person name="Keddad A."/>
            <person name="Boureghda H."/>
            <person name="Abdallah N."/>
            <person name="Vaughan M.M."/>
            <person name="Proctor R.H."/>
            <person name="Busman M."/>
            <person name="O'Donnell K."/>
        </authorList>
    </citation>
    <scope>NUCLEOTIDE SEQUENCE</scope>
    <source>
        <strain evidence="4">NRRL 25174</strain>
    </source>
</reference>
<gene>
    <name evidence="4" type="ORF">FBEOM_2363</name>
</gene>
<feature type="domain" description="Bromo" evidence="3">
    <location>
        <begin position="840"/>
        <end position="941"/>
    </location>
</feature>
<dbReference type="PANTHER" id="PTHR15398:SF4">
    <property type="entry name" value="BROMODOMAIN-CONTAINING PROTEIN 8 ISOFORM X1"/>
    <property type="match status" value="1"/>
</dbReference>
<dbReference type="InterPro" id="IPR001487">
    <property type="entry name" value="Bromodomain"/>
</dbReference>
<feature type="compositionally biased region" description="Low complexity" evidence="2">
    <location>
        <begin position="436"/>
        <end position="451"/>
    </location>
</feature>